<accession>A0A3P3XQ47</accession>
<dbReference type="PANTHER" id="PTHR11596">
    <property type="entry name" value="ALKALINE PHOSPHATASE"/>
    <property type="match status" value="1"/>
</dbReference>
<keyword evidence="3" id="KW-0460">Magnesium</keyword>
<organism evidence="5">
    <name type="scientific">uncultured spirochete</name>
    <dbReference type="NCBI Taxonomy" id="156406"/>
    <lineage>
        <taxon>Bacteria</taxon>
        <taxon>Pseudomonadati</taxon>
        <taxon>Spirochaetota</taxon>
        <taxon>Spirochaetia</taxon>
        <taxon>Spirochaetales</taxon>
        <taxon>environmental samples</taxon>
    </lineage>
</organism>
<dbReference type="AlphaFoldDB" id="A0A3P3XQ47"/>
<feature type="binding site" evidence="3">
    <location>
        <position position="269"/>
    </location>
    <ligand>
        <name>Zn(2+)</name>
        <dbReference type="ChEBI" id="CHEBI:29105"/>
        <label>2</label>
    </ligand>
</feature>
<keyword evidence="3" id="KW-0479">Metal-binding</keyword>
<name>A0A3P3XQ47_9SPIR</name>
<feature type="binding site" evidence="3">
    <location>
        <position position="311"/>
    </location>
    <ligand>
        <name>Zn(2+)</name>
        <dbReference type="ChEBI" id="CHEBI:29105"/>
        <label>2</label>
    </ligand>
</feature>
<comment type="cofactor">
    <cofactor evidence="3">
        <name>Mg(2+)</name>
        <dbReference type="ChEBI" id="CHEBI:18420"/>
    </cofactor>
    <text evidence="3">Binds 1 Mg(2+) ion.</text>
</comment>
<feature type="binding site" evidence="3">
    <location>
        <position position="422"/>
    </location>
    <ligand>
        <name>Zn(2+)</name>
        <dbReference type="ChEBI" id="CHEBI:29105"/>
        <label>2</label>
    </ligand>
</feature>
<keyword evidence="3" id="KW-0862">Zinc</keyword>
<dbReference type="GO" id="GO:0004035">
    <property type="term" value="F:alkaline phosphatase activity"/>
    <property type="evidence" value="ECO:0007669"/>
    <property type="project" value="UniProtKB-EC"/>
</dbReference>
<dbReference type="PANTHER" id="PTHR11596:SF5">
    <property type="entry name" value="ALKALINE PHOSPHATASE"/>
    <property type="match status" value="1"/>
</dbReference>
<feature type="binding site" evidence="3">
    <location>
        <position position="140"/>
    </location>
    <ligand>
        <name>Mg(2+)</name>
        <dbReference type="ChEBI" id="CHEBI:18420"/>
    </ligand>
</feature>
<dbReference type="InterPro" id="IPR001952">
    <property type="entry name" value="Alkaline_phosphatase"/>
</dbReference>
<dbReference type="EC" id="3.1.3.1" evidence="5"/>
<evidence type="ECO:0000256" key="3">
    <source>
        <dbReference type="PIRSR" id="PIRSR601952-2"/>
    </source>
</evidence>
<evidence type="ECO:0000313" key="5">
    <source>
        <dbReference type="EMBL" id="SLM18407.1"/>
    </source>
</evidence>
<feature type="binding site" evidence="3">
    <location>
        <position position="33"/>
    </location>
    <ligand>
        <name>Zn(2+)</name>
        <dbReference type="ChEBI" id="CHEBI:29105"/>
        <label>2</label>
    </ligand>
</feature>
<dbReference type="EMBL" id="FWDO01000004">
    <property type="protein sequence ID" value="SLM18407.1"/>
    <property type="molecule type" value="Genomic_DNA"/>
</dbReference>
<protein>
    <submittedName>
        <fullName evidence="5">Alkaline phosphatase</fullName>
        <ecNumber evidence="5">3.1.3.1</ecNumber>
    </submittedName>
</protein>
<dbReference type="GO" id="GO:0046872">
    <property type="term" value="F:metal ion binding"/>
    <property type="evidence" value="ECO:0007669"/>
    <property type="project" value="UniProtKB-KW"/>
</dbReference>
<feature type="binding site" evidence="3">
    <location>
        <position position="33"/>
    </location>
    <ligand>
        <name>Mg(2+)</name>
        <dbReference type="ChEBI" id="CHEBI:18420"/>
    </ligand>
</feature>
<comment type="similarity">
    <text evidence="4">Belongs to the alkaline phosphatase family.</text>
</comment>
<feature type="binding site" evidence="3">
    <location>
        <position position="138"/>
    </location>
    <ligand>
        <name>Mg(2+)</name>
        <dbReference type="ChEBI" id="CHEBI:18420"/>
    </ligand>
</feature>
<feature type="active site" description="Phosphoserine intermediate" evidence="2">
    <location>
        <position position="73"/>
    </location>
</feature>
<evidence type="ECO:0000256" key="1">
    <source>
        <dbReference type="ARBA" id="ARBA00022553"/>
    </source>
</evidence>
<keyword evidence="1" id="KW-0597">Phosphoprotein</keyword>
<sequence>MRKDSKKGIILAVLILLAGMQDFAQSVIMLIPDGMSVAGTTLARFYKGAPLALDPIACGLVSTWSSDGTIADSAPAGSSYATGWASQTGNIATIGKSYVLPGVEIPDYEAQRPVATILEAARLSGRSTGIISTSEFMHATPADFSAHDPSRSNYDNLAEQIAYNGIDVVLGGGTPYLNADKRKDKEDLKAIIDANGYTFVDNTAALKSAPDGKLFGVFGKDKSATAMSYDIDRDPAVEPSLAEMTAKAIEILSANKKGFFLMVEGSKVDWAAHANDPVAFVTDILAFDDAVKVALDFAKQDGNTVVIAVTDHGNSGISIGDRSISSGYDKTPWTTFIDPLKKAKVTGEGLEAKLASLIKVDGTYEPSEAPVIRQTVARYLGITDLTDAEVEAIGKTKAGSMNYTVGPMVAGRAKIGYTTNGHTGEDVVLYCYDPFDKRITGLVRNTDVALYMASTLNVDLGQATSRLFQDAASMFAKKGATVSMDTTDPENPVLVVTKADQTLRVPRNKSYAYLNGKAIASDGVAVYNGTKWYVAKNLIDLID</sequence>
<feature type="binding site" evidence="3">
    <location>
        <position position="264"/>
    </location>
    <ligand>
        <name>Mg(2+)</name>
        <dbReference type="ChEBI" id="CHEBI:18420"/>
    </ligand>
</feature>
<evidence type="ECO:0000256" key="2">
    <source>
        <dbReference type="PIRSR" id="PIRSR601952-1"/>
    </source>
</evidence>
<proteinExistence type="inferred from homology"/>
<feature type="binding site" evidence="3">
    <location>
        <position position="273"/>
    </location>
    <ligand>
        <name>Zn(2+)</name>
        <dbReference type="ChEBI" id="CHEBI:29105"/>
        <label>2</label>
    </ligand>
</feature>
<feature type="binding site" evidence="3">
    <location>
        <position position="312"/>
    </location>
    <ligand>
        <name>Zn(2+)</name>
        <dbReference type="ChEBI" id="CHEBI:29105"/>
        <label>2</label>
    </ligand>
</feature>
<gene>
    <name evidence="5" type="ORF">SPIRO4BDMA_40979</name>
</gene>
<dbReference type="CDD" id="cd16012">
    <property type="entry name" value="ALP"/>
    <property type="match status" value="1"/>
</dbReference>
<dbReference type="PRINTS" id="PR00113">
    <property type="entry name" value="ALKPHPHTASE"/>
</dbReference>
<dbReference type="SMART" id="SM00098">
    <property type="entry name" value="alkPPc"/>
    <property type="match status" value="1"/>
</dbReference>
<dbReference type="Pfam" id="PF00245">
    <property type="entry name" value="Alk_phosphatase"/>
    <property type="match status" value="1"/>
</dbReference>
<dbReference type="Gene3D" id="1.10.60.40">
    <property type="match status" value="1"/>
</dbReference>
<reference evidence="5" key="1">
    <citation type="submission" date="2017-02" db="EMBL/GenBank/DDBJ databases">
        <authorList>
            <person name="Regsiter A."/>
            <person name="William W."/>
        </authorList>
    </citation>
    <scope>NUCLEOTIDE SEQUENCE</scope>
    <source>
        <strain evidence="5">BdmA 4</strain>
    </source>
</reference>
<dbReference type="SUPFAM" id="SSF53649">
    <property type="entry name" value="Alkaline phosphatase-like"/>
    <property type="match status" value="1"/>
</dbReference>
<dbReference type="InterPro" id="IPR017850">
    <property type="entry name" value="Alkaline_phosphatase_core_sf"/>
</dbReference>
<evidence type="ECO:0000256" key="4">
    <source>
        <dbReference type="RuleBase" id="RU003946"/>
    </source>
</evidence>
<comment type="cofactor">
    <cofactor evidence="3">
        <name>Zn(2+)</name>
        <dbReference type="ChEBI" id="CHEBI:29105"/>
    </cofactor>
    <text evidence="3">Binds 2 Zn(2+) ions.</text>
</comment>
<dbReference type="Gene3D" id="3.40.720.10">
    <property type="entry name" value="Alkaline Phosphatase, subunit A"/>
    <property type="match status" value="1"/>
</dbReference>
<keyword evidence="5" id="KW-0378">Hydrolase</keyword>